<evidence type="ECO:0000259" key="2">
    <source>
        <dbReference type="Pfam" id="PF07589"/>
    </source>
</evidence>
<feature type="signal peptide" evidence="1">
    <location>
        <begin position="1"/>
        <end position="21"/>
    </location>
</feature>
<dbReference type="AlphaFoldDB" id="A0A1Q2MHQ9"/>
<dbReference type="InterPro" id="IPR013424">
    <property type="entry name" value="Ice-binding_C"/>
</dbReference>
<organism evidence="3 4">
    <name type="scientific">Limihaloglobus sulfuriphilus</name>
    <dbReference type="NCBI Taxonomy" id="1851148"/>
    <lineage>
        <taxon>Bacteria</taxon>
        <taxon>Pseudomonadati</taxon>
        <taxon>Planctomycetota</taxon>
        <taxon>Phycisphaerae</taxon>
        <taxon>Sedimentisphaerales</taxon>
        <taxon>Sedimentisphaeraceae</taxon>
        <taxon>Limihaloglobus</taxon>
    </lineage>
</organism>
<gene>
    <name evidence="3" type="ORF">SMSP2_02612</name>
</gene>
<dbReference type="EMBL" id="CP019646">
    <property type="protein sequence ID" value="AQQ72231.1"/>
    <property type="molecule type" value="Genomic_DNA"/>
</dbReference>
<proteinExistence type="predicted"/>
<name>A0A1Q2MHQ9_9BACT</name>
<sequence precursor="true">MKKCSVFVLVLAFGVASLASADYVNFLGQPDGSGGRYAGVGAIDMAGNWEGGAVPYGSDTGLITQANNVWTPPALYNIAVRLEGGQIKSPSGLAMRGGLSGSGVTTLIEIDTSDWQTVVNLNVSTELVFWSQYKENMELNILNGSVETPDFRAPSALKGTVSMGNGVFHAAQASGSVNYKMLAGGTGEIIIDAIPATGFGLTLDFASSNAGSLTLGEKGGGTTGGVWAWYIDNGKVSIDGVVNTNRAAYNITEDGFATTISLVPEPATMMILGLGSLLIRRKS</sequence>
<dbReference type="STRING" id="1851148.SMSP2_02612"/>
<evidence type="ECO:0000313" key="4">
    <source>
        <dbReference type="Proteomes" id="UP000188181"/>
    </source>
</evidence>
<reference evidence="4" key="1">
    <citation type="submission" date="2017-02" db="EMBL/GenBank/DDBJ databases">
        <title>Comparative genomics and description of representatives of a novel lineage of planctomycetes thriving in anoxic sediments.</title>
        <authorList>
            <person name="Spring S."/>
            <person name="Bunk B."/>
            <person name="Sproer C."/>
        </authorList>
    </citation>
    <scope>NUCLEOTIDE SEQUENCE [LARGE SCALE GENOMIC DNA]</scope>
    <source>
        <strain evidence="4">SM-Chi-D1</strain>
    </source>
</reference>
<feature type="domain" description="Ice-binding protein C-terminal" evidence="2">
    <location>
        <begin position="263"/>
        <end position="282"/>
    </location>
</feature>
<protein>
    <recommendedName>
        <fullName evidence="2">Ice-binding protein C-terminal domain-containing protein</fullName>
    </recommendedName>
</protein>
<dbReference type="Proteomes" id="UP000188181">
    <property type="component" value="Chromosome"/>
</dbReference>
<dbReference type="RefSeq" id="WP_146684443.1">
    <property type="nucleotide sequence ID" value="NZ_CP019646.1"/>
</dbReference>
<dbReference type="Pfam" id="PF07589">
    <property type="entry name" value="PEP-CTERM"/>
    <property type="match status" value="1"/>
</dbReference>
<feature type="chain" id="PRO_5012930425" description="Ice-binding protein C-terminal domain-containing protein" evidence="1">
    <location>
        <begin position="22"/>
        <end position="283"/>
    </location>
</feature>
<keyword evidence="1" id="KW-0732">Signal</keyword>
<evidence type="ECO:0000256" key="1">
    <source>
        <dbReference type="SAM" id="SignalP"/>
    </source>
</evidence>
<keyword evidence="4" id="KW-1185">Reference proteome</keyword>
<dbReference type="KEGG" id="pbas:SMSP2_02612"/>
<accession>A0A1Q2MHQ9</accession>
<evidence type="ECO:0000313" key="3">
    <source>
        <dbReference type="EMBL" id="AQQ72231.1"/>
    </source>
</evidence>